<comment type="caution">
    <text evidence="1">The sequence shown here is derived from an EMBL/GenBank/DDBJ whole genome shotgun (WGS) entry which is preliminary data.</text>
</comment>
<gene>
    <name evidence="1" type="ORF">A2U01_0000778</name>
</gene>
<dbReference type="EMBL" id="LXQA010000598">
    <property type="protein sequence ID" value="MCH80016.1"/>
    <property type="molecule type" value="Genomic_DNA"/>
</dbReference>
<organism evidence="1 2">
    <name type="scientific">Trifolium medium</name>
    <dbReference type="NCBI Taxonomy" id="97028"/>
    <lineage>
        <taxon>Eukaryota</taxon>
        <taxon>Viridiplantae</taxon>
        <taxon>Streptophyta</taxon>
        <taxon>Embryophyta</taxon>
        <taxon>Tracheophyta</taxon>
        <taxon>Spermatophyta</taxon>
        <taxon>Magnoliopsida</taxon>
        <taxon>eudicotyledons</taxon>
        <taxon>Gunneridae</taxon>
        <taxon>Pentapetalae</taxon>
        <taxon>rosids</taxon>
        <taxon>fabids</taxon>
        <taxon>Fabales</taxon>
        <taxon>Fabaceae</taxon>
        <taxon>Papilionoideae</taxon>
        <taxon>50 kb inversion clade</taxon>
        <taxon>NPAAA clade</taxon>
        <taxon>Hologalegina</taxon>
        <taxon>IRL clade</taxon>
        <taxon>Trifolieae</taxon>
        <taxon>Trifolium</taxon>
    </lineage>
</organism>
<accession>A0A392LYJ2</accession>
<dbReference type="Proteomes" id="UP000265520">
    <property type="component" value="Unassembled WGS sequence"/>
</dbReference>
<evidence type="ECO:0000313" key="2">
    <source>
        <dbReference type="Proteomes" id="UP000265520"/>
    </source>
</evidence>
<keyword evidence="2" id="KW-1185">Reference proteome</keyword>
<sequence>GGSSENGTGLSYFRGVLLRIPAFRLLSLCHGVNSLLRVLWHLLAPAKSASIVTTSSFALWKFILRCTVDGTASNDAKVGLPRMQL</sequence>
<reference evidence="1 2" key="1">
    <citation type="journal article" date="2018" name="Front. Plant Sci.">
        <title>Red Clover (Trifolium pratense) and Zigzag Clover (T. medium) - A Picture of Genomic Similarities and Differences.</title>
        <authorList>
            <person name="Dluhosova J."/>
            <person name="Istvanek J."/>
            <person name="Nedelnik J."/>
            <person name="Repkova J."/>
        </authorList>
    </citation>
    <scope>NUCLEOTIDE SEQUENCE [LARGE SCALE GENOMIC DNA]</scope>
    <source>
        <strain evidence="2">cv. 10/8</strain>
        <tissue evidence="1">Leaf</tissue>
    </source>
</reference>
<feature type="non-terminal residue" evidence="1">
    <location>
        <position position="1"/>
    </location>
</feature>
<protein>
    <submittedName>
        <fullName evidence="1">Uncharacterized protein</fullName>
    </submittedName>
</protein>
<proteinExistence type="predicted"/>
<name>A0A392LYJ2_9FABA</name>
<evidence type="ECO:0000313" key="1">
    <source>
        <dbReference type="EMBL" id="MCH80016.1"/>
    </source>
</evidence>
<dbReference type="AlphaFoldDB" id="A0A392LYJ2"/>